<reference evidence="3" key="1">
    <citation type="submission" date="2022-11" db="UniProtKB">
        <authorList>
            <consortium name="WormBaseParasite"/>
        </authorList>
    </citation>
    <scope>IDENTIFICATION</scope>
</reference>
<feature type="region of interest" description="Disordered" evidence="1">
    <location>
        <begin position="18"/>
        <end position="38"/>
    </location>
</feature>
<keyword evidence="2" id="KW-1185">Reference proteome</keyword>
<sequence length="287" mass="32534">MDRLEPLERLEKDYYLGEKGGWFSDGENRDSDSSDDEVQKKYAAIAGVKLCSSSNKRASKRKDDFESDMDGELDAAFSKHTTDLVAASLSDDRPCSSDAAPTMNDKKESKKRVHFKEDEDGMKREDETVDPLYDPNEDEDNEAWVAEHRRSQRQTPQQPCEGEDGDALPNSDAVLSCPACMSLLTRDCQRHELYKTQYRAMFVQNCRVVEGETLYMPSTSEKRTQKRKRDSENPLKANARLVSSSVPNDCKPEDLFRPVVCAVCNTEIGVIDRDDVYHLFNVLSGYS</sequence>
<dbReference type="Pfam" id="PF10238">
    <property type="entry name" value="Eapp_C"/>
    <property type="match status" value="1"/>
</dbReference>
<feature type="region of interest" description="Disordered" evidence="1">
    <location>
        <begin position="88"/>
        <end position="167"/>
    </location>
</feature>
<evidence type="ECO:0000313" key="2">
    <source>
        <dbReference type="Proteomes" id="UP000887566"/>
    </source>
</evidence>
<dbReference type="GO" id="GO:0005634">
    <property type="term" value="C:nucleus"/>
    <property type="evidence" value="ECO:0007669"/>
    <property type="project" value="TreeGrafter"/>
</dbReference>
<protein>
    <submittedName>
        <fullName evidence="3">E2F-associated phosphoprotein</fullName>
    </submittedName>
</protein>
<evidence type="ECO:0000313" key="3">
    <source>
        <dbReference type="WBParaSite" id="PSAMB.scaffold330size56329.g4936.t1"/>
    </source>
</evidence>
<proteinExistence type="predicted"/>
<dbReference type="Proteomes" id="UP000887566">
    <property type="component" value="Unplaced"/>
</dbReference>
<dbReference type="PANTHER" id="PTHR15967">
    <property type="entry name" value="E2F-ASSOCIATED PHOSPHOPROTEIN"/>
    <property type="match status" value="1"/>
</dbReference>
<feature type="compositionally biased region" description="Basic and acidic residues" evidence="1">
    <location>
        <begin position="26"/>
        <end position="38"/>
    </location>
</feature>
<accession>A0A914W5M7</accession>
<feature type="compositionally biased region" description="Basic and acidic residues" evidence="1">
    <location>
        <begin position="115"/>
        <end position="126"/>
    </location>
</feature>
<name>A0A914W5M7_9BILA</name>
<organism evidence="2 3">
    <name type="scientific">Plectus sambesii</name>
    <dbReference type="NCBI Taxonomy" id="2011161"/>
    <lineage>
        <taxon>Eukaryota</taxon>
        <taxon>Metazoa</taxon>
        <taxon>Ecdysozoa</taxon>
        <taxon>Nematoda</taxon>
        <taxon>Chromadorea</taxon>
        <taxon>Plectida</taxon>
        <taxon>Plectina</taxon>
        <taxon>Plectoidea</taxon>
        <taxon>Plectidae</taxon>
        <taxon>Plectus</taxon>
    </lineage>
</organism>
<dbReference type="PANTHER" id="PTHR15967:SF0">
    <property type="entry name" value="E2F-ASSOCIATED PHOSPHOPROTEIN"/>
    <property type="match status" value="1"/>
</dbReference>
<dbReference type="InterPro" id="IPR019370">
    <property type="entry name" value="E2F-assoc_phosphoprotein"/>
</dbReference>
<dbReference type="AlphaFoldDB" id="A0A914W5M7"/>
<dbReference type="WBParaSite" id="PSAMB.scaffold330size56329.g4936.t1">
    <property type="protein sequence ID" value="PSAMB.scaffold330size56329.g4936.t1"/>
    <property type="gene ID" value="PSAMB.scaffold330size56329.g4936"/>
</dbReference>
<evidence type="ECO:0000256" key="1">
    <source>
        <dbReference type="SAM" id="MobiDB-lite"/>
    </source>
</evidence>